<comment type="caution">
    <text evidence="10">The sequence shown here is derived from an EMBL/GenBank/DDBJ whole genome shotgun (WGS) entry which is preliminary data.</text>
</comment>
<feature type="transmembrane region" description="Helical" evidence="8">
    <location>
        <begin position="209"/>
        <end position="230"/>
    </location>
</feature>
<dbReference type="PANTHER" id="PTHR40074:SF2">
    <property type="entry name" value="O-ACETYLTRANSFERASE WECH"/>
    <property type="match status" value="1"/>
</dbReference>
<gene>
    <name evidence="10" type="ORF">HDF16_003625</name>
</gene>
<evidence type="ECO:0000256" key="1">
    <source>
        <dbReference type="ARBA" id="ARBA00004651"/>
    </source>
</evidence>
<organism evidence="10 11">
    <name type="scientific">Granulicella aggregans</name>
    <dbReference type="NCBI Taxonomy" id="474949"/>
    <lineage>
        <taxon>Bacteria</taxon>
        <taxon>Pseudomonadati</taxon>
        <taxon>Acidobacteriota</taxon>
        <taxon>Terriglobia</taxon>
        <taxon>Terriglobales</taxon>
        <taxon>Acidobacteriaceae</taxon>
        <taxon>Granulicella</taxon>
    </lineage>
</organism>
<feature type="transmembrane region" description="Helical" evidence="8">
    <location>
        <begin position="110"/>
        <end position="129"/>
    </location>
</feature>
<evidence type="ECO:0000256" key="7">
    <source>
        <dbReference type="SAM" id="MobiDB-lite"/>
    </source>
</evidence>
<evidence type="ECO:0000313" key="10">
    <source>
        <dbReference type="EMBL" id="MBB5058902.1"/>
    </source>
</evidence>
<proteinExistence type="inferred from homology"/>
<reference evidence="10 11" key="1">
    <citation type="submission" date="2020-08" db="EMBL/GenBank/DDBJ databases">
        <title>Genomic Encyclopedia of Type Strains, Phase IV (KMG-V): Genome sequencing to study the core and pangenomes of soil and plant-associated prokaryotes.</title>
        <authorList>
            <person name="Whitman W."/>
        </authorList>
    </citation>
    <scope>NUCLEOTIDE SEQUENCE [LARGE SCALE GENOMIC DNA]</scope>
    <source>
        <strain evidence="10 11">M8UP14</strain>
    </source>
</reference>
<feature type="domain" description="Acyltransferase 3" evidence="9">
    <location>
        <begin position="18"/>
        <end position="224"/>
    </location>
</feature>
<evidence type="ECO:0000256" key="3">
    <source>
        <dbReference type="ARBA" id="ARBA00022475"/>
    </source>
</evidence>
<keyword evidence="3" id="KW-1003">Cell membrane</keyword>
<evidence type="ECO:0000256" key="4">
    <source>
        <dbReference type="ARBA" id="ARBA00022692"/>
    </source>
</evidence>
<evidence type="ECO:0000259" key="9">
    <source>
        <dbReference type="Pfam" id="PF01757"/>
    </source>
</evidence>
<comment type="similarity">
    <text evidence="2">Belongs to the acyltransferase 3 family.</text>
</comment>
<dbReference type="AlphaFoldDB" id="A0A7W7ZFK9"/>
<dbReference type="InterPro" id="IPR002656">
    <property type="entry name" value="Acyl_transf_3_dom"/>
</dbReference>
<dbReference type="GO" id="GO:0005886">
    <property type="term" value="C:plasma membrane"/>
    <property type="evidence" value="ECO:0007669"/>
    <property type="project" value="UniProtKB-SubCell"/>
</dbReference>
<feature type="region of interest" description="Disordered" evidence="7">
    <location>
        <begin position="249"/>
        <end position="285"/>
    </location>
</feature>
<dbReference type="GO" id="GO:0016413">
    <property type="term" value="F:O-acetyltransferase activity"/>
    <property type="evidence" value="ECO:0007669"/>
    <property type="project" value="TreeGrafter"/>
</dbReference>
<dbReference type="PANTHER" id="PTHR40074">
    <property type="entry name" value="O-ACETYLTRANSFERASE WECH"/>
    <property type="match status" value="1"/>
</dbReference>
<evidence type="ECO:0000313" key="11">
    <source>
        <dbReference type="Proteomes" id="UP000540989"/>
    </source>
</evidence>
<dbReference type="Proteomes" id="UP000540989">
    <property type="component" value="Unassembled WGS sequence"/>
</dbReference>
<protein>
    <submittedName>
        <fullName evidence="10">Peptidoglycan/LPS O-acetylase OafA/YrhL</fullName>
    </submittedName>
</protein>
<keyword evidence="6 8" id="KW-0472">Membrane</keyword>
<keyword evidence="11" id="KW-1185">Reference proteome</keyword>
<feature type="transmembrane region" description="Helical" evidence="8">
    <location>
        <begin position="37"/>
        <end position="56"/>
    </location>
</feature>
<keyword evidence="5 8" id="KW-1133">Transmembrane helix</keyword>
<dbReference type="EMBL" id="JACHIP010000005">
    <property type="protein sequence ID" value="MBB5058902.1"/>
    <property type="molecule type" value="Genomic_DNA"/>
</dbReference>
<evidence type="ECO:0000256" key="8">
    <source>
        <dbReference type="SAM" id="Phobius"/>
    </source>
</evidence>
<accession>A0A7W7ZFK9</accession>
<feature type="transmembrane region" description="Helical" evidence="8">
    <location>
        <begin position="63"/>
        <end position="81"/>
    </location>
</feature>
<feature type="transmembrane region" description="Helical" evidence="8">
    <location>
        <begin position="141"/>
        <end position="162"/>
    </location>
</feature>
<evidence type="ECO:0000256" key="6">
    <source>
        <dbReference type="ARBA" id="ARBA00023136"/>
    </source>
</evidence>
<evidence type="ECO:0000256" key="5">
    <source>
        <dbReference type="ARBA" id="ARBA00022989"/>
    </source>
</evidence>
<keyword evidence="4 8" id="KW-0812">Transmembrane</keyword>
<name>A0A7W7ZFK9_9BACT</name>
<dbReference type="GO" id="GO:0009246">
    <property type="term" value="P:enterobacterial common antigen biosynthetic process"/>
    <property type="evidence" value="ECO:0007669"/>
    <property type="project" value="TreeGrafter"/>
</dbReference>
<sequence length="285" mass="32264">MYFATKYWPPIRSFTALDYANAFFGFTVKFPMSYQFWFIRDLMVMVVLSPLIYLLLKRRAVAIPFLTIMLALWMTGYWPLVVPGSETLLFFIAGCYIASKNMDPTRPDPWIVPLGVGFGSLLLLVDVLMITTQTNPEVLRLIVNSMMLFGLPFAWGLTKWAVDRPKWRSPLERLAEASFFVYAAHEPLLSILRKVSFRLIQPHSTVSELLLFFLVPIAVIVFLVAVYTILNRALPRFTAVITGAEGRQWRAKESQGNPAQAGSPKTEGGEAVTLRPSLETESMSR</sequence>
<evidence type="ECO:0000256" key="2">
    <source>
        <dbReference type="ARBA" id="ARBA00007400"/>
    </source>
</evidence>
<comment type="subcellular location">
    <subcellularLocation>
        <location evidence="1">Cell membrane</location>
        <topology evidence="1">Multi-pass membrane protein</topology>
    </subcellularLocation>
</comment>
<dbReference type="Pfam" id="PF01757">
    <property type="entry name" value="Acyl_transf_3"/>
    <property type="match status" value="1"/>
</dbReference>